<feature type="region of interest" description="Disordered" evidence="5">
    <location>
        <begin position="284"/>
        <end position="354"/>
    </location>
</feature>
<dbReference type="Gene3D" id="2.30.42.10">
    <property type="match status" value="1"/>
</dbReference>
<feature type="compositionally biased region" description="Low complexity" evidence="5">
    <location>
        <begin position="924"/>
        <end position="936"/>
    </location>
</feature>
<keyword evidence="2" id="KW-0963">Cytoplasm</keyword>
<dbReference type="PROSITE" id="PS50106">
    <property type="entry name" value="PDZ"/>
    <property type="match status" value="1"/>
</dbReference>
<feature type="region of interest" description="Disordered" evidence="5">
    <location>
        <begin position="1062"/>
        <end position="1125"/>
    </location>
</feature>
<dbReference type="FunFam" id="2.30.42.10:FF:000055">
    <property type="entry name" value="PDZ and LIM domain protein 3"/>
    <property type="match status" value="1"/>
</dbReference>
<dbReference type="Pfam" id="PF00595">
    <property type="entry name" value="PDZ"/>
    <property type="match status" value="1"/>
</dbReference>
<dbReference type="CDD" id="cd10820">
    <property type="entry name" value="PDZ_SYNPO2-like"/>
    <property type="match status" value="1"/>
</dbReference>
<comment type="subcellular location">
    <subcellularLocation>
        <location evidence="1">Cytoplasm</location>
    </subcellularLocation>
</comment>
<dbReference type="PANTHER" id="PTHR24217">
    <property type="entry name" value="PUTATIVE-RELATED"/>
    <property type="match status" value="1"/>
</dbReference>
<evidence type="ECO:0000256" key="3">
    <source>
        <dbReference type="ARBA" id="ARBA00022553"/>
    </source>
</evidence>
<feature type="region of interest" description="Disordered" evidence="5">
    <location>
        <begin position="984"/>
        <end position="1008"/>
    </location>
</feature>
<dbReference type="OrthoDB" id="6502734at2759"/>
<dbReference type="GO" id="GO:0001725">
    <property type="term" value="C:stress fiber"/>
    <property type="evidence" value="ECO:0007669"/>
    <property type="project" value="TreeGrafter"/>
</dbReference>
<reference evidence="7 8" key="1">
    <citation type="submission" date="2019-09" db="EMBL/GenBank/DDBJ databases">
        <title>Bird 10,000 Genomes (B10K) Project - Family phase.</title>
        <authorList>
            <person name="Zhang G."/>
        </authorList>
    </citation>
    <scope>NUCLEOTIDE SEQUENCE [LARGE SCALE GENOMIC DNA]</scope>
    <source>
        <strain evidence="7">B10K-DU-002-35</strain>
        <tissue evidence="7">Muscle</tissue>
    </source>
</reference>
<feature type="region of interest" description="Disordered" evidence="5">
    <location>
        <begin position="496"/>
        <end position="630"/>
    </location>
</feature>
<feature type="compositionally biased region" description="Polar residues" evidence="5">
    <location>
        <begin position="515"/>
        <end position="530"/>
    </location>
</feature>
<feature type="region of interest" description="Disordered" evidence="5">
    <location>
        <begin position="668"/>
        <end position="695"/>
    </location>
</feature>
<dbReference type="InterPro" id="IPR001478">
    <property type="entry name" value="PDZ"/>
</dbReference>
<dbReference type="EMBL" id="VXBP01010329">
    <property type="protein sequence ID" value="NXO04741.1"/>
    <property type="molecule type" value="Genomic_DNA"/>
</dbReference>
<evidence type="ECO:0000256" key="2">
    <source>
        <dbReference type="ARBA" id="ARBA00022490"/>
    </source>
</evidence>
<feature type="compositionally biased region" description="Polar residues" evidence="5">
    <location>
        <begin position="1082"/>
        <end position="1093"/>
    </location>
</feature>
<feature type="compositionally biased region" description="Polar residues" evidence="5">
    <location>
        <begin position="538"/>
        <end position="562"/>
    </location>
</feature>
<dbReference type="InterPro" id="IPR036034">
    <property type="entry name" value="PDZ_sf"/>
</dbReference>
<gene>
    <name evidence="7" type="primary">Synpo2</name>
    <name evidence="7" type="ORF">RHICYA_R14031</name>
</gene>
<dbReference type="InterPro" id="IPR051976">
    <property type="entry name" value="Synaptopodin_domain"/>
</dbReference>
<feature type="compositionally biased region" description="Basic residues" evidence="5">
    <location>
        <begin position="332"/>
        <end position="343"/>
    </location>
</feature>
<feature type="compositionally biased region" description="Basic and acidic residues" evidence="5">
    <location>
        <begin position="344"/>
        <end position="354"/>
    </location>
</feature>
<evidence type="ECO:0000256" key="1">
    <source>
        <dbReference type="ARBA" id="ARBA00004496"/>
    </source>
</evidence>
<feature type="compositionally biased region" description="Pro residues" evidence="5">
    <location>
        <begin position="617"/>
        <end position="630"/>
    </location>
</feature>
<feature type="compositionally biased region" description="Polar residues" evidence="5">
    <location>
        <begin position="1187"/>
        <end position="1222"/>
    </location>
</feature>
<dbReference type="SMART" id="SM00228">
    <property type="entry name" value="PDZ"/>
    <property type="match status" value="1"/>
</dbReference>
<feature type="compositionally biased region" description="Polar residues" evidence="5">
    <location>
        <begin position="569"/>
        <end position="586"/>
    </location>
</feature>
<dbReference type="Proteomes" id="UP000565785">
    <property type="component" value="Unassembled WGS sequence"/>
</dbReference>
<dbReference type="SUPFAM" id="SSF50156">
    <property type="entry name" value="PDZ domain-like"/>
    <property type="match status" value="1"/>
</dbReference>
<evidence type="ECO:0000256" key="5">
    <source>
        <dbReference type="SAM" id="MobiDB-lite"/>
    </source>
</evidence>
<feature type="region of interest" description="Disordered" evidence="5">
    <location>
        <begin position="739"/>
        <end position="865"/>
    </location>
</feature>
<feature type="region of interest" description="Disordered" evidence="5">
    <location>
        <begin position="399"/>
        <end position="421"/>
    </location>
</feature>
<feature type="compositionally biased region" description="Acidic residues" evidence="5">
    <location>
        <begin position="403"/>
        <end position="418"/>
    </location>
</feature>
<evidence type="ECO:0000313" key="7">
    <source>
        <dbReference type="EMBL" id="NXO04741.1"/>
    </source>
</evidence>
<name>A0A7L1NXL5_RHICY</name>
<proteinExistence type="inferred from homology"/>
<feature type="compositionally biased region" description="Basic and acidic residues" evidence="5">
    <location>
        <begin position="500"/>
        <end position="514"/>
    </location>
</feature>
<keyword evidence="3" id="KW-0597">Phosphoprotein</keyword>
<accession>A0A7L1NXL5</accession>
<feature type="compositionally biased region" description="Polar residues" evidence="5">
    <location>
        <begin position="826"/>
        <end position="839"/>
    </location>
</feature>
<dbReference type="GO" id="GO:0032233">
    <property type="term" value="P:positive regulation of actin filament bundle assembly"/>
    <property type="evidence" value="ECO:0007669"/>
    <property type="project" value="TreeGrafter"/>
</dbReference>
<feature type="region of interest" description="Disordered" evidence="5">
    <location>
        <begin position="923"/>
        <end position="947"/>
    </location>
</feature>
<organism evidence="7 8">
    <name type="scientific">Rhinopomastus cyanomelas</name>
    <name type="common">Common scimitarbill</name>
    <dbReference type="NCBI Taxonomy" id="113115"/>
    <lineage>
        <taxon>Eukaryota</taxon>
        <taxon>Metazoa</taxon>
        <taxon>Chordata</taxon>
        <taxon>Craniata</taxon>
        <taxon>Vertebrata</taxon>
        <taxon>Euteleostomi</taxon>
        <taxon>Archelosauria</taxon>
        <taxon>Archosauria</taxon>
        <taxon>Dinosauria</taxon>
        <taxon>Saurischia</taxon>
        <taxon>Theropoda</taxon>
        <taxon>Coelurosauria</taxon>
        <taxon>Aves</taxon>
        <taxon>Neognathae</taxon>
        <taxon>Neoaves</taxon>
        <taxon>Telluraves</taxon>
        <taxon>Coraciimorphae</taxon>
        <taxon>Bucerotiformes</taxon>
        <taxon>Rhinopomastidae</taxon>
        <taxon>Rhinopomastus</taxon>
    </lineage>
</organism>
<feature type="non-terminal residue" evidence="7">
    <location>
        <position position="1254"/>
    </location>
</feature>
<protein>
    <submittedName>
        <fullName evidence="7">SYNP2 protein</fullName>
    </submittedName>
</protein>
<comment type="caution">
    <text evidence="7">The sequence shown here is derived from an EMBL/GenBank/DDBJ whole genome shotgun (WGS) entry which is preliminary data.</text>
</comment>
<feature type="region of interest" description="Disordered" evidence="5">
    <location>
        <begin position="1157"/>
        <end position="1254"/>
    </location>
</feature>
<evidence type="ECO:0000256" key="4">
    <source>
        <dbReference type="ARBA" id="ARBA00038161"/>
    </source>
</evidence>
<feature type="domain" description="PDZ" evidence="6">
    <location>
        <begin position="1"/>
        <end position="78"/>
    </location>
</feature>
<dbReference type="GO" id="GO:0003779">
    <property type="term" value="F:actin binding"/>
    <property type="evidence" value="ECO:0007669"/>
    <property type="project" value="TreeGrafter"/>
</dbReference>
<evidence type="ECO:0000313" key="8">
    <source>
        <dbReference type="Proteomes" id="UP000565785"/>
    </source>
</evidence>
<feature type="region of interest" description="Disordered" evidence="5">
    <location>
        <begin position="643"/>
        <end position="662"/>
    </location>
</feature>
<dbReference type="PANTHER" id="PTHR24217:SF9">
    <property type="entry name" value="SYNAPTOPODIN-2"/>
    <property type="match status" value="1"/>
</dbReference>
<evidence type="ECO:0000259" key="6">
    <source>
        <dbReference type="PROSITE" id="PS50106"/>
    </source>
</evidence>
<dbReference type="GO" id="GO:0030018">
    <property type="term" value="C:Z disc"/>
    <property type="evidence" value="ECO:0007669"/>
    <property type="project" value="TreeGrafter"/>
</dbReference>
<keyword evidence="8" id="KW-1185">Reference proteome</keyword>
<feature type="non-terminal residue" evidence="7">
    <location>
        <position position="1"/>
    </location>
</feature>
<sequence length="1254" mass="134732">MSGGAPWGFRLQGGKEHRQPLQIAKVRSKSKAAKAGLCEGDEVVSINGKPCGDLTYAEVSVLMESLTDALQMLIRRSSAGTSETLPAERENGKHNHMKNEDYRESTTLQISTAKETPCGDLCITEIYRETHRGAGESKIIHCSETKREATQSHRISPGVTGTSTVLVTDEATLRGKTEERRPGATVELQLSLSHDAHKGTSAPAVTLLGAEKCSPLGKGPGVQQDGTSPVIAIPLGVKESNIQWSSKVVQFSSGKEVKRIQGAAPSLPRVEVILDCSDREKEAPRSLAERGCVDSQVEGGQSEAPPSLLSFAVSPEGTEQGEDNQHPGKDHRPLKHRARHARLRRSESLSEKQVKEAKSKCKSIALLLTAAPNPNSKGVLMFKKRRQRARKYTLVSYGTGELERDEDEGEEGEGEEGDKENTFEVSLLATSESEIDEDFFSDLDSDGKIVTFDWDSGLLEVEKKAKSGEEMQMLPESTGKGALMFAKRRQRMDQISAEQEEMKVRTVHSEERQENTTSDSFQKVSSSVYQTKEEEMSTQETCVSKSYTNVSQSHSKTLQQNGFGLAPDTNLSFQPSEAQKAPSLNKTAKPFPSGIQNRAAVPFSPTRNVTSPLSDIPAPPPYCSVSPPPEALYRPVSAPVASRAAPSAWLPTEPTEHIASRDERIAVPAKRTGILQEAKRRSTSKPMFTFKEAPKVSPNPALLSLLHNAEGKKGAGAGFESGPEEDYLSLGAEACNFMQTQASKQKAPPPVAPKPSLKVSPAAGTPVSPVWSPSAVDANKAPSFPAPASPQAAYPAPPKSPQYPQSPVHPPSSLNLAGPFKGPQATLASPSHTPKTPVTPSAGETKPPFEMPPAMSGKGAQLFARRHSRMEKYVVDSETVQANTARAPSPTPSLPASWKYSPNVRAPPPVAYNPIHCPSYPPGATKASSKAAATTKNTKRKPKKGLNALDIMKHQPYQLDPSLFTFQPPSTKENLAMKQTLKLPTSKQALPVRPPSAGSPPAARASSVYSVPAYSTHPSFQSNASLPVNNPYSPTGYSAFSKPEATTSSLCTAPRPKFSAKKAGVTVQSGRSLSLPGRPSSFIPQATSPSSPLLFQPAPDYFSKPDPAADNKPGKRPTPWEAAARSPLGLVDEAFGPQNMQESIAANVVSAARRKTLPEPPEEWKQKVSYEPPAPSGSLAVLGGKQSGTVSARKSSLSAPGATLQASSQLRYPYCTQRSQTDPDIMSMDSRSDYCLSTADSNYNPQPRGWRRPT</sequence>
<comment type="similarity">
    <text evidence="4">Belongs to the synaptopodin family.</text>
</comment>
<feature type="region of interest" description="Disordered" evidence="5">
    <location>
        <begin position="877"/>
        <end position="899"/>
    </location>
</feature>
<dbReference type="AlphaFoldDB" id="A0A7L1NXL5"/>
<dbReference type="GO" id="GO:0005634">
    <property type="term" value="C:nucleus"/>
    <property type="evidence" value="ECO:0007669"/>
    <property type="project" value="TreeGrafter"/>
</dbReference>